<evidence type="ECO:0000256" key="4">
    <source>
        <dbReference type="ARBA" id="ARBA00022478"/>
    </source>
</evidence>
<feature type="compositionally biased region" description="Acidic residues" evidence="11">
    <location>
        <begin position="82"/>
        <end position="114"/>
    </location>
</feature>
<evidence type="ECO:0000256" key="7">
    <source>
        <dbReference type="ARBA" id="ARBA00023163"/>
    </source>
</evidence>
<keyword evidence="4 10" id="KW-0240">DNA-directed RNA polymerase</keyword>
<comment type="caution">
    <text evidence="12">The sequence shown here is derived from an EMBL/GenBank/DDBJ whole genome shotgun (WGS) entry which is preliminary data.</text>
</comment>
<evidence type="ECO:0000256" key="2">
    <source>
        <dbReference type="ARBA" id="ARBA00012418"/>
    </source>
</evidence>
<evidence type="ECO:0000256" key="10">
    <source>
        <dbReference type="HAMAP-Rule" id="MF_00366"/>
    </source>
</evidence>
<feature type="region of interest" description="Disordered" evidence="11">
    <location>
        <begin position="79"/>
        <end position="114"/>
    </location>
</feature>
<dbReference type="GO" id="GO:0000428">
    <property type="term" value="C:DNA-directed RNA polymerase complex"/>
    <property type="evidence" value="ECO:0007669"/>
    <property type="project" value="UniProtKB-KW"/>
</dbReference>
<dbReference type="STRING" id="501571.GCA_900143195_02151"/>
<dbReference type="GO" id="GO:0006351">
    <property type="term" value="P:DNA-templated transcription"/>
    <property type="evidence" value="ECO:0007669"/>
    <property type="project" value="UniProtKB-UniRule"/>
</dbReference>
<reference evidence="14 15" key="1">
    <citation type="submission" date="2017-04" db="EMBL/GenBank/DDBJ databases">
        <title>Function of individual gut microbiota members based on whole genome sequencing of pure cultures obtained from chicken caecum.</title>
        <authorList>
            <person name="Medvecky M."/>
            <person name="Cejkova D."/>
            <person name="Polansky O."/>
            <person name="Karasova D."/>
            <person name="Kubasova T."/>
            <person name="Cizek A."/>
            <person name="Rychlik I."/>
        </authorList>
    </citation>
    <scope>NUCLEOTIDE SEQUENCE [LARGE SCALE GENOMIC DNA]</scope>
    <source>
        <strain evidence="14">An179</strain>
        <strain evidence="15">An180</strain>
    </source>
</reference>
<keyword evidence="5 10" id="KW-0808">Transferase</keyword>
<dbReference type="EMBL" id="NFKL01000001">
    <property type="protein sequence ID" value="OUP60763.1"/>
    <property type="molecule type" value="Genomic_DNA"/>
</dbReference>
<organism evidence="12 15">
    <name type="scientific">Butyricicoccus pullicaecorum</name>
    <dbReference type="NCBI Taxonomy" id="501571"/>
    <lineage>
        <taxon>Bacteria</taxon>
        <taxon>Bacillati</taxon>
        <taxon>Bacillota</taxon>
        <taxon>Clostridia</taxon>
        <taxon>Eubacteriales</taxon>
        <taxon>Butyricicoccaceae</taxon>
        <taxon>Butyricicoccus</taxon>
    </lineage>
</organism>
<dbReference type="Gene3D" id="3.90.940.10">
    <property type="match status" value="1"/>
</dbReference>
<dbReference type="RefSeq" id="WP_016146663.1">
    <property type="nucleotide sequence ID" value="NZ_CABKSA010000001.1"/>
</dbReference>
<evidence type="ECO:0000256" key="3">
    <source>
        <dbReference type="ARBA" id="ARBA00013725"/>
    </source>
</evidence>
<sequence>MLKPSMKELMNKVGNRYLLVNLAAQRARDIAQEAEEKDEQLPDKAVKLALDEIAAGTIVYCPGPKVEPEYRLTSDLLPGMLDLDDHEDADVHEDHVEDDTADEDTLDDDTDEDA</sequence>
<evidence type="ECO:0000313" key="13">
    <source>
        <dbReference type="EMBL" id="OUP60763.1"/>
    </source>
</evidence>
<evidence type="ECO:0000256" key="9">
    <source>
        <dbReference type="ARBA" id="ARBA00048552"/>
    </source>
</evidence>
<dbReference type="EC" id="2.7.7.6" evidence="2 10"/>
<comment type="subunit">
    <text evidence="10">The RNAP catalytic core consists of 2 alpha, 1 beta, 1 beta' and 1 omega subunit. When a sigma factor is associated with the core the holoenzyme is formed, which can initiate transcription.</text>
</comment>
<evidence type="ECO:0000256" key="8">
    <source>
        <dbReference type="ARBA" id="ARBA00029924"/>
    </source>
</evidence>
<dbReference type="AlphaFoldDB" id="A0A1Y4LAM8"/>
<evidence type="ECO:0000313" key="12">
    <source>
        <dbReference type="EMBL" id="OUP53774.1"/>
    </source>
</evidence>
<dbReference type="Proteomes" id="UP000195326">
    <property type="component" value="Unassembled WGS sequence"/>
</dbReference>
<dbReference type="InterPro" id="IPR036161">
    <property type="entry name" value="RPB6/omega-like_sf"/>
</dbReference>
<accession>A0A1Y4LAM8</accession>
<evidence type="ECO:0000313" key="15">
    <source>
        <dbReference type="Proteomes" id="UP000195897"/>
    </source>
</evidence>
<dbReference type="SMART" id="SM01409">
    <property type="entry name" value="RNA_pol_Rpb6"/>
    <property type="match status" value="1"/>
</dbReference>
<reference evidence="12" key="2">
    <citation type="journal article" date="2018" name="BMC Genomics">
        <title>Whole genome sequencing and function prediction of 133 gut anaerobes isolated from chicken caecum in pure cultures.</title>
        <authorList>
            <person name="Medvecky M."/>
            <person name="Cejkova D."/>
            <person name="Polansky O."/>
            <person name="Karasova D."/>
            <person name="Kubasova T."/>
            <person name="Cizek A."/>
            <person name="Rychlik I."/>
        </authorList>
    </citation>
    <scope>NUCLEOTIDE SEQUENCE</scope>
    <source>
        <strain evidence="13">An179</strain>
        <strain evidence="12">An180</strain>
    </source>
</reference>
<name>A0A1Y4LAM8_9FIRM</name>
<dbReference type="GO" id="GO:0003677">
    <property type="term" value="F:DNA binding"/>
    <property type="evidence" value="ECO:0007669"/>
    <property type="project" value="UniProtKB-UniRule"/>
</dbReference>
<comment type="function">
    <text evidence="10">Promotes RNA polymerase assembly. Latches the N- and C-terminal regions of the beta' subunit thereby facilitating its interaction with the beta and alpha subunits.</text>
</comment>
<dbReference type="HAMAP" id="MF_00366">
    <property type="entry name" value="RNApol_bact_RpoZ"/>
    <property type="match status" value="1"/>
</dbReference>
<dbReference type="GO" id="GO:0003899">
    <property type="term" value="F:DNA-directed RNA polymerase activity"/>
    <property type="evidence" value="ECO:0007669"/>
    <property type="project" value="UniProtKB-UniRule"/>
</dbReference>
<keyword evidence="6 10" id="KW-0548">Nucleotidyltransferase</keyword>
<evidence type="ECO:0000313" key="14">
    <source>
        <dbReference type="Proteomes" id="UP000195326"/>
    </source>
</evidence>
<protein>
    <recommendedName>
        <fullName evidence="3 10">DNA-directed RNA polymerase subunit omega</fullName>
        <shortName evidence="10">RNAP omega subunit</shortName>
        <ecNumber evidence="2 10">2.7.7.6</ecNumber>
    </recommendedName>
    <alternativeName>
        <fullName evidence="10">RNA polymerase omega subunit</fullName>
    </alternativeName>
    <alternativeName>
        <fullName evidence="8 10">Transcriptase subunit omega</fullName>
    </alternativeName>
</protein>
<dbReference type="NCBIfam" id="TIGR00690">
    <property type="entry name" value="rpoZ"/>
    <property type="match status" value="1"/>
</dbReference>
<dbReference type="InterPro" id="IPR003716">
    <property type="entry name" value="DNA-dir_RNA_pol_omega"/>
</dbReference>
<dbReference type="PANTHER" id="PTHR34476">
    <property type="entry name" value="DNA-DIRECTED RNA POLYMERASE SUBUNIT OMEGA"/>
    <property type="match status" value="1"/>
</dbReference>
<dbReference type="SUPFAM" id="SSF63562">
    <property type="entry name" value="RPB6/omega subunit-like"/>
    <property type="match status" value="1"/>
</dbReference>
<dbReference type="InterPro" id="IPR006110">
    <property type="entry name" value="Pol_omega/Rpo6/RPB6"/>
</dbReference>
<dbReference type="PANTHER" id="PTHR34476:SF1">
    <property type="entry name" value="DNA-DIRECTED RNA POLYMERASE SUBUNIT OMEGA"/>
    <property type="match status" value="1"/>
</dbReference>
<gene>
    <name evidence="10" type="primary">rpoZ</name>
    <name evidence="13" type="ORF">B5F15_00670</name>
    <name evidence="12" type="ORF">B5F17_04090</name>
</gene>
<dbReference type="EMBL" id="NFKK01000003">
    <property type="protein sequence ID" value="OUP53774.1"/>
    <property type="molecule type" value="Genomic_DNA"/>
</dbReference>
<dbReference type="Proteomes" id="UP000195897">
    <property type="component" value="Unassembled WGS sequence"/>
</dbReference>
<comment type="similarity">
    <text evidence="1 10">Belongs to the RNA polymerase subunit omega family.</text>
</comment>
<evidence type="ECO:0000256" key="1">
    <source>
        <dbReference type="ARBA" id="ARBA00006711"/>
    </source>
</evidence>
<proteinExistence type="inferred from homology"/>
<evidence type="ECO:0000256" key="6">
    <source>
        <dbReference type="ARBA" id="ARBA00022695"/>
    </source>
</evidence>
<comment type="catalytic activity">
    <reaction evidence="9 10">
        <text>RNA(n) + a ribonucleoside 5'-triphosphate = RNA(n+1) + diphosphate</text>
        <dbReference type="Rhea" id="RHEA:21248"/>
        <dbReference type="Rhea" id="RHEA-COMP:14527"/>
        <dbReference type="Rhea" id="RHEA-COMP:17342"/>
        <dbReference type="ChEBI" id="CHEBI:33019"/>
        <dbReference type="ChEBI" id="CHEBI:61557"/>
        <dbReference type="ChEBI" id="CHEBI:140395"/>
        <dbReference type="EC" id="2.7.7.6"/>
    </reaction>
</comment>
<dbReference type="Pfam" id="PF01192">
    <property type="entry name" value="RNA_pol_Rpb6"/>
    <property type="match status" value="1"/>
</dbReference>
<keyword evidence="7 10" id="KW-0804">Transcription</keyword>
<evidence type="ECO:0000256" key="11">
    <source>
        <dbReference type="SAM" id="MobiDB-lite"/>
    </source>
</evidence>
<evidence type="ECO:0000256" key="5">
    <source>
        <dbReference type="ARBA" id="ARBA00022679"/>
    </source>
</evidence>